<comment type="caution">
    <text evidence="1">The sequence shown here is derived from an EMBL/GenBank/DDBJ whole genome shotgun (WGS) entry which is preliminary data.</text>
</comment>
<keyword evidence="2" id="KW-1185">Reference proteome</keyword>
<proteinExistence type="predicted"/>
<organism evidence="1 2">
    <name type="scientific">Forsythia ovata</name>
    <dbReference type="NCBI Taxonomy" id="205694"/>
    <lineage>
        <taxon>Eukaryota</taxon>
        <taxon>Viridiplantae</taxon>
        <taxon>Streptophyta</taxon>
        <taxon>Embryophyta</taxon>
        <taxon>Tracheophyta</taxon>
        <taxon>Spermatophyta</taxon>
        <taxon>Magnoliopsida</taxon>
        <taxon>eudicotyledons</taxon>
        <taxon>Gunneridae</taxon>
        <taxon>Pentapetalae</taxon>
        <taxon>asterids</taxon>
        <taxon>lamiids</taxon>
        <taxon>Lamiales</taxon>
        <taxon>Oleaceae</taxon>
        <taxon>Forsythieae</taxon>
        <taxon>Forsythia</taxon>
    </lineage>
</organism>
<evidence type="ECO:0000313" key="2">
    <source>
        <dbReference type="Proteomes" id="UP001604277"/>
    </source>
</evidence>
<dbReference type="Proteomes" id="UP001604277">
    <property type="component" value="Unassembled WGS sequence"/>
</dbReference>
<reference evidence="2" key="1">
    <citation type="submission" date="2024-07" db="EMBL/GenBank/DDBJ databases">
        <title>Two chromosome-level genome assemblies of Korean endemic species Abeliophyllum distichum and Forsythia ovata (Oleaceae).</title>
        <authorList>
            <person name="Jang H."/>
        </authorList>
    </citation>
    <scope>NUCLEOTIDE SEQUENCE [LARGE SCALE GENOMIC DNA]</scope>
</reference>
<name>A0ABD1TS02_9LAMI</name>
<gene>
    <name evidence="1" type="ORF">Fot_29475</name>
</gene>
<dbReference type="AlphaFoldDB" id="A0ABD1TS02"/>
<dbReference type="EMBL" id="JBFOLJ010000008">
    <property type="protein sequence ID" value="KAL2515504.1"/>
    <property type="molecule type" value="Genomic_DNA"/>
</dbReference>
<evidence type="ECO:0000313" key="1">
    <source>
        <dbReference type="EMBL" id="KAL2515504.1"/>
    </source>
</evidence>
<protein>
    <submittedName>
        <fullName evidence="1">Uncharacterized protein</fullName>
    </submittedName>
</protein>
<sequence length="160" mass="17523">MGRSSRLAQIVRNLGWVGPKKSSPGKIGPIWPRAIGPMGQLDSSGLARSLILFVPSLESSPIVMTPKLISSAMPLIHFTSSVNCTPFSSIQAPIRRNQPQNPLTQLENSISFLPRPVTAIFEGRLGECGMSDKLVRCAKNNGVFKKEKNFEEQDQGKKHL</sequence>
<accession>A0ABD1TS02</accession>